<feature type="signal peptide" evidence="16">
    <location>
        <begin position="1"/>
        <end position="33"/>
    </location>
</feature>
<feature type="disulfide bond" evidence="14 15">
    <location>
        <begin position="43"/>
        <end position="57"/>
    </location>
</feature>
<evidence type="ECO:0000256" key="15">
    <source>
        <dbReference type="PROSITE-ProRule" id="PRU00261"/>
    </source>
</evidence>
<dbReference type="InterPro" id="IPR001002">
    <property type="entry name" value="Chitin-bd_1"/>
</dbReference>
<keyword evidence="19" id="KW-1185">Reference proteome</keyword>
<dbReference type="Gene3D" id="3.30.60.10">
    <property type="entry name" value="Endochitinase-like"/>
    <property type="match status" value="1"/>
</dbReference>
<evidence type="ECO:0000256" key="8">
    <source>
        <dbReference type="ARBA" id="ARBA00023024"/>
    </source>
</evidence>
<evidence type="ECO:0000256" key="11">
    <source>
        <dbReference type="ARBA" id="ARBA00023295"/>
    </source>
</evidence>
<dbReference type="InterPro" id="IPR036861">
    <property type="entry name" value="Endochitinase-like_sf"/>
</dbReference>
<evidence type="ECO:0000256" key="13">
    <source>
        <dbReference type="PIRSR" id="PIRSR001060-1"/>
    </source>
</evidence>
<dbReference type="AlphaFoldDB" id="A0A8X8BEN3"/>
<comment type="catalytic activity">
    <reaction evidence="1">
        <text>Random endo-hydrolysis of N-acetyl-beta-D-glucosaminide (1-&gt;4)-beta-linkages in chitin and chitodextrins.</text>
        <dbReference type="EC" id="3.2.1.14"/>
    </reaction>
</comment>
<dbReference type="Pfam" id="PF00182">
    <property type="entry name" value="Glyco_hydro_19"/>
    <property type="match status" value="2"/>
</dbReference>
<evidence type="ECO:0000313" key="18">
    <source>
        <dbReference type="EMBL" id="KAG2332197.1"/>
    </source>
</evidence>
<feature type="active site" description="Proton donor" evidence="13">
    <location>
        <position position="148"/>
    </location>
</feature>
<dbReference type="EMBL" id="JAAMPC010000001">
    <property type="protein sequence ID" value="KAG2332197.1"/>
    <property type="molecule type" value="Genomic_DNA"/>
</dbReference>
<dbReference type="PIRSF" id="PIRSF001060">
    <property type="entry name" value="Endochitinase"/>
    <property type="match status" value="1"/>
</dbReference>
<evidence type="ECO:0000256" key="1">
    <source>
        <dbReference type="ARBA" id="ARBA00000822"/>
    </source>
</evidence>
<keyword evidence="11" id="KW-0326">Glycosidase</keyword>
<evidence type="ECO:0000256" key="6">
    <source>
        <dbReference type="ARBA" id="ARBA00022801"/>
    </source>
</evidence>
<dbReference type="PANTHER" id="PTHR22595">
    <property type="entry name" value="CHITINASE-RELATED"/>
    <property type="match status" value="1"/>
</dbReference>
<dbReference type="CDD" id="cd00325">
    <property type="entry name" value="chitinase_GH19"/>
    <property type="match status" value="1"/>
</dbReference>
<keyword evidence="6" id="KW-0378">Hydrolase</keyword>
<keyword evidence="4 15" id="KW-0147">Chitin-binding</keyword>
<reference evidence="18 19" key="1">
    <citation type="submission" date="2020-02" db="EMBL/GenBank/DDBJ databases">
        <authorList>
            <person name="Ma Q."/>
            <person name="Huang Y."/>
            <person name="Song X."/>
            <person name="Pei D."/>
        </authorList>
    </citation>
    <scope>NUCLEOTIDE SEQUENCE [LARGE SCALE GENOMIC DNA]</scope>
    <source>
        <strain evidence="18">Sxm20200214</strain>
        <tissue evidence="18">Leaf</tissue>
    </source>
</reference>
<evidence type="ECO:0000256" key="16">
    <source>
        <dbReference type="SAM" id="SignalP"/>
    </source>
</evidence>
<evidence type="ECO:0000256" key="3">
    <source>
        <dbReference type="ARBA" id="ARBA00012729"/>
    </source>
</evidence>
<keyword evidence="7" id="KW-0611">Plant defense</keyword>
<evidence type="ECO:0000256" key="4">
    <source>
        <dbReference type="ARBA" id="ARBA00022669"/>
    </source>
</evidence>
<dbReference type="CDD" id="cd00035">
    <property type="entry name" value="ChtBD1"/>
    <property type="match status" value="1"/>
</dbReference>
<feature type="disulfide bond" evidence="14 15">
    <location>
        <begin position="38"/>
        <end position="50"/>
    </location>
</feature>
<dbReference type="GO" id="GO:0006952">
    <property type="term" value="P:defense response"/>
    <property type="evidence" value="ECO:0007669"/>
    <property type="project" value="UniProtKB-KW"/>
</dbReference>
<keyword evidence="10" id="KW-0119">Carbohydrate metabolism</keyword>
<evidence type="ECO:0000256" key="2">
    <source>
        <dbReference type="ARBA" id="ARBA00009373"/>
    </source>
</evidence>
<dbReference type="InterPro" id="IPR000726">
    <property type="entry name" value="Glyco_hydro_19_cat"/>
</dbReference>
<dbReference type="InterPro" id="IPR018371">
    <property type="entry name" value="Chitin-binding_1_CS"/>
</dbReference>
<feature type="disulfide bond" evidence="14">
    <location>
        <begin position="254"/>
        <end position="286"/>
    </location>
</feature>
<feature type="disulfide bond" evidence="14">
    <location>
        <begin position="168"/>
        <end position="177"/>
    </location>
</feature>
<dbReference type="FunFam" id="3.30.20.10:FF:000001">
    <property type="entry name" value="Endochitinase (Chitinase)"/>
    <property type="match status" value="1"/>
</dbReference>
<evidence type="ECO:0000256" key="7">
    <source>
        <dbReference type="ARBA" id="ARBA00022821"/>
    </source>
</evidence>
<dbReference type="EC" id="3.2.1.14" evidence="3"/>
<evidence type="ECO:0000256" key="9">
    <source>
        <dbReference type="ARBA" id="ARBA00023157"/>
    </source>
</evidence>
<dbReference type="Gene3D" id="1.10.530.10">
    <property type="match status" value="1"/>
</dbReference>
<dbReference type="GO" id="GO:0008061">
    <property type="term" value="F:chitin binding"/>
    <property type="evidence" value="ECO:0007669"/>
    <property type="project" value="UniProtKB-UniRule"/>
</dbReference>
<comment type="caution">
    <text evidence="15">Lacks conserved residue(s) required for the propagation of feature annotation.</text>
</comment>
<dbReference type="FunFam" id="3.30.60.10:FF:000002">
    <property type="entry name" value="Chitinase B"/>
    <property type="match status" value="1"/>
</dbReference>
<evidence type="ECO:0000256" key="10">
    <source>
        <dbReference type="ARBA" id="ARBA00023277"/>
    </source>
</evidence>
<proteinExistence type="inferred from homology"/>
<comment type="similarity">
    <text evidence="2">Belongs to the glycosyl hydrolase 19 family. Chitinase class I subfamily.</text>
</comment>
<dbReference type="InterPro" id="IPR023346">
    <property type="entry name" value="Lysozyme-like_dom_sf"/>
</dbReference>
<protein>
    <recommendedName>
        <fullName evidence="3">chitinase</fullName>
        <ecNumber evidence="3">3.2.1.14</ecNumber>
    </recommendedName>
</protein>
<dbReference type="OrthoDB" id="5985073at2759"/>
<keyword evidence="12" id="KW-0624">Polysaccharide degradation</keyword>
<keyword evidence="9 14" id="KW-1015">Disulfide bond</keyword>
<evidence type="ECO:0000256" key="12">
    <source>
        <dbReference type="ARBA" id="ARBA00023326"/>
    </source>
</evidence>
<evidence type="ECO:0000256" key="5">
    <source>
        <dbReference type="ARBA" id="ARBA00022729"/>
    </source>
</evidence>
<dbReference type="Gene3D" id="3.30.20.10">
    <property type="entry name" value="Endochitinase, domain 2"/>
    <property type="match status" value="1"/>
</dbReference>
<dbReference type="PANTHER" id="PTHR22595:SF168">
    <property type="entry name" value="CHITIN-BINDING TYPE-1 DOMAIN-CONTAINING PROTEIN"/>
    <property type="match status" value="1"/>
</dbReference>
<gene>
    <name evidence="18" type="ORF">Bca52824_003377</name>
</gene>
<dbReference type="PROSITE" id="PS00026">
    <property type="entry name" value="CHIT_BIND_I_1"/>
    <property type="match status" value="1"/>
</dbReference>
<comment type="caution">
    <text evidence="18">The sequence shown here is derived from an EMBL/GenBank/DDBJ whole genome shotgun (WGS) entry which is preliminary data.</text>
</comment>
<feature type="disulfide bond" evidence="14">
    <location>
        <begin position="108"/>
        <end position="153"/>
    </location>
</feature>
<evidence type="ECO:0000256" key="14">
    <source>
        <dbReference type="PIRSR" id="PIRSR001060-2"/>
    </source>
</evidence>
<evidence type="ECO:0000313" key="19">
    <source>
        <dbReference type="Proteomes" id="UP000886595"/>
    </source>
</evidence>
<dbReference type="SUPFAM" id="SSF57016">
    <property type="entry name" value="Plant lectins/antimicrobial peptides"/>
    <property type="match status" value="1"/>
</dbReference>
<dbReference type="PROSITE" id="PS00773">
    <property type="entry name" value="CHITINASE_19_1"/>
    <property type="match status" value="1"/>
</dbReference>
<accession>A0A8X8BEN3</accession>
<evidence type="ECO:0000259" key="17">
    <source>
        <dbReference type="PROSITE" id="PS50941"/>
    </source>
</evidence>
<sequence length="286" mass="30946">MVNNAKSTTIKHTLLLLTILFILILTVCKPVTSQNCGCASDFCCSKWGYCGQTEDYCGDGCREGPCQGGGGGGGDNGDGDGGGDVVSLEETVTPEFFNSILSQARDNCAGKGFYSHNAFIAAANSYPSFGSSISKREIAAFFAHVTHETEFMCYIEEIDGPAKADDYCDKENTDFPCAPGKGYYGRGPIQLSWNYNYGQCGRDLNENILASPEKVAQDPALAFKTAFWFWTTNVKEKFNQGFGATIRAINGMECSGRDPATVEKRIGYFRDYCGKLGVEPGDNLSC</sequence>
<dbReference type="SMART" id="SM00270">
    <property type="entry name" value="ChtBD1"/>
    <property type="match status" value="1"/>
</dbReference>
<dbReference type="GO" id="GO:0000272">
    <property type="term" value="P:polysaccharide catabolic process"/>
    <property type="evidence" value="ECO:0007669"/>
    <property type="project" value="UniProtKB-KW"/>
</dbReference>
<dbReference type="Proteomes" id="UP000886595">
    <property type="component" value="Unassembled WGS sequence"/>
</dbReference>
<name>A0A8X8BEN3_BRACI</name>
<dbReference type="GO" id="GO:0016998">
    <property type="term" value="P:cell wall macromolecule catabolic process"/>
    <property type="evidence" value="ECO:0007669"/>
    <property type="project" value="InterPro"/>
</dbReference>
<dbReference type="GO" id="GO:0006032">
    <property type="term" value="P:chitin catabolic process"/>
    <property type="evidence" value="ECO:0007669"/>
    <property type="project" value="UniProtKB-KW"/>
</dbReference>
<dbReference type="InterPro" id="IPR016283">
    <property type="entry name" value="Glyco_hydro_19"/>
</dbReference>
<feature type="domain" description="Chitin-binding type-1" evidence="17">
    <location>
        <begin position="33"/>
        <end position="68"/>
    </location>
</feature>
<dbReference type="GO" id="GO:0008843">
    <property type="term" value="F:endochitinase activity"/>
    <property type="evidence" value="ECO:0007669"/>
    <property type="project" value="UniProtKB-EC"/>
</dbReference>
<dbReference type="SUPFAM" id="SSF53955">
    <property type="entry name" value="Lysozyme-like"/>
    <property type="match status" value="1"/>
</dbReference>
<organism evidence="18 19">
    <name type="scientific">Brassica carinata</name>
    <name type="common">Ethiopian mustard</name>
    <name type="synonym">Abyssinian cabbage</name>
    <dbReference type="NCBI Taxonomy" id="52824"/>
    <lineage>
        <taxon>Eukaryota</taxon>
        <taxon>Viridiplantae</taxon>
        <taxon>Streptophyta</taxon>
        <taxon>Embryophyta</taxon>
        <taxon>Tracheophyta</taxon>
        <taxon>Spermatophyta</taxon>
        <taxon>Magnoliopsida</taxon>
        <taxon>eudicotyledons</taxon>
        <taxon>Gunneridae</taxon>
        <taxon>Pentapetalae</taxon>
        <taxon>rosids</taxon>
        <taxon>malvids</taxon>
        <taxon>Brassicales</taxon>
        <taxon>Brassicaceae</taxon>
        <taxon>Brassiceae</taxon>
        <taxon>Brassica</taxon>
    </lineage>
</organism>
<keyword evidence="8" id="KW-0146">Chitin degradation</keyword>
<dbReference type="PROSITE" id="PS50941">
    <property type="entry name" value="CHIT_BIND_I_2"/>
    <property type="match status" value="1"/>
</dbReference>
<keyword evidence="5 16" id="KW-0732">Signal</keyword>
<feature type="chain" id="PRO_5036442291" description="chitinase" evidence="16">
    <location>
        <begin position="34"/>
        <end position="286"/>
    </location>
</feature>